<evidence type="ECO:0000256" key="1">
    <source>
        <dbReference type="ARBA" id="ARBA00004141"/>
    </source>
</evidence>
<evidence type="ECO:0000313" key="8">
    <source>
        <dbReference type="Proteomes" id="UP000238899"/>
    </source>
</evidence>
<dbReference type="Proteomes" id="UP000238899">
    <property type="component" value="Unassembled WGS sequence"/>
</dbReference>
<comment type="subcellular location">
    <subcellularLocation>
        <location evidence="1">Membrane</location>
        <topology evidence="1">Multi-pass membrane protein</topology>
    </subcellularLocation>
</comment>
<proteinExistence type="predicted"/>
<evidence type="ECO:0000256" key="3">
    <source>
        <dbReference type="ARBA" id="ARBA00022989"/>
    </source>
</evidence>
<dbReference type="PANTHER" id="PTHR37422:SF13">
    <property type="entry name" value="LIPOPOLYSACCHARIDE BIOSYNTHESIS PROTEIN PA4999-RELATED"/>
    <property type="match status" value="1"/>
</dbReference>
<organism evidence="7 8">
    <name type="scientific">Veillonella infantium</name>
    <dbReference type="NCBI Taxonomy" id="1911679"/>
    <lineage>
        <taxon>Bacteria</taxon>
        <taxon>Bacillati</taxon>
        <taxon>Bacillota</taxon>
        <taxon>Negativicutes</taxon>
        <taxon>Veillonellales</taxon>
        <taxon>Veillonellaceae</taxon>
        <taxon>Veillonella</taxon>
    </lineage>
</organism>
<feature type="transmembrane region" description="Helical" evidence="5">
    <location>
        <begin position="66"/>
        <end position="86"/>
    </location>
</feature>
<dbReference type="EMBL" id="PPDD01000010">
    <property type="protein sequence ID" value="PQL57562.1"/>
    <property type="molecule type" value="Genomic_DNA"/>
</dbReference>
<name>A0ABX5C4H4_9FIRM</name>
<dbReference type="Pfam" id="PF04932">
    <property type="entry name" value="Wzy_C"/>
    <property type="match status" value="1"/>
</dbReference>
<feature type="transmembrane region" description="Helical" evidence="5">
    <location>
        <begin position="207"/>
        <end position="224"/>
    </location>
</feature>
<feature type="transmembrane region" description="Helical" evidence="5">
    <location>
        <begin position="92"/>
        <end position="112"/>
    </location>
</feature>
<feature type="transmembrane region" description="Helical" evidence="5">
    <location>
        <begin position="36"/>
        <end position="54"/>
    </location>
</feature>
<feature type="transmembrane region" description="Helical" evidence="5">
    <location>
        <begin position="12"/>
        <end position="30"/>
    </location>
</feature>
<feature type="transmembrane region" description="Helical" evidence="5">
    <location>
        <begin position="159"/>
        <end position="179"/>
    </location>
</feature>
<feature type="transmembrane region" description="Helical" evidence="5">
    <location>
        <begin position="124"/>
        <end position="147"/>
    </location>
</feature>
<dbReference type="RefSeq" id="WP_105089015.1">
    <property type="nucleotide sequence ID" value="NZ_PPDD01000010.1"/>
</dbReference>
<feature type="domain" description="O-antigen ligase-related" evidence="6">
    <location>
        <begin position="192"/>
        <end position="340"/>
    </location>
</feature>
<feature type="transmembrane region" description="Helical" evidence="5">
    <location>
        <begin position="236"/>
        <end position="256"/>
    </location>
</feature>
<evidence type="ECO:0000259" key="6">
    <source>
        <dbReference type="Pfam" id="PF04932"/>
    </source>
</evidence>
<feature type="transmembrane region" description="Helical" evidence="5">
    <location>
        <begin position="328"/>
        <end position="349"/>
    </location>
</feature>
<evidence type="ECO:0000313" key="7">
    <source>
        <dbReference type="EMBL" id="PQL57562.1"/>
    </source>
</evidence>
<evidence type="ECO:0000256" key="5">
    <source>
        <dbReference type="SAM" id="Phobius"/>
    </source>
</evidence>
<comment type="caution">
    <text evidence="7">The sequence shown here is derived from an EMBL/GenBank/DDBJ whole genome shotgun (WGS) entry which is preliminary data.</text>
</comment>
<keyword evidence="3 5" id="KW-1133">Transmembrane helix</keyword>
<keyword evidence="4 5" id="KW-0472">Membrane</keyword>
<feature type="transmembrane region" description="Helical" evidence="5">
    <location>
        <begin position="186"/>
        <end position="201"/>
    </location>
</feature>
<dbReference type="PANTHER" id="PTHR37422">
    <property type="entry name" value="TEICHURONIC ACID BIOSYNTHESIS PROTEIN TUAE"/>
    <property type="match status" value="1"/>
</dbReference>
<dbReference type="InterPro" id="IPR007016">
    <property type="entry name" value="O-antigen_ligase-rel_domated"/>
</dbReference>
<keyword evidence="2 5" id="KW-0812">Transmembrane</keyword>
<sequence length="413" mass="46825">MKLNITAIADRMIWFITLIFLVLSLTISFALGDANYGAYVLFVCLFGLIICYLIRERGVIKFRLTWMHGYMLLFIGACYLSTINAIEPSVALSRSFDIVKIFFMLIILYMCYQDKTSVDTLLKIGMWTGYIVCFYTVYFYGLDYFIMVLSSSARIANDALNANTVGLLGANAIVMTLYYMLYDRPRWWNIIALPTLGILAATGSRKALVFVVVGTVLLFVFKSLRSANVVNSIAKIIGSLLALTIIGIAVLQLPMFSEVLDRMSSMVDAFSGTGGDSSTIIRLALVDIGWDLFYQSPITGVGVNNPSVLTYFLYGKENYYLHNNYIELLAGTGVIGLLAYYSMYIYIAYNLIRYRNFHSNEYVMVLILFLSQIVMDMGMVSYESKSTYFYMMMFYLEVQLLRKGRKNEAQQVV</sequence>
<protein>
    <submittedName>
        <fullName evidence="7">Polymerase</fullName>
    </submittedName>
</protein>
<keyword evidence="8" id="KW-1185">Reference proteome</keyword>
<feature type="transmembrane region" description="Helical" evidence="5">
    <location>
        <begin position="361"/>
        <end position="382"/>
    </location>
</feature>
<accession>A0ABX5C4H4</accession>
<evidence type="ECO:0000256" key="2">
    <source>
        <dbReference type="ARBA" id="ARBA00022692"/>
    </source>
</evidence>
<reference evidence="7 8" key="1">
    <citation type="journal article" date="2018" name="Int. J. Syst. Evol. Microbiol.">
        <title>Veillonella infantium sp. nov., an anaerobic, Gram-stain-negative coccus isolated from tongue biofilm of a Thai child.</title>
        <authorList>
            <person name="Mashima I."/>
            <person name="Liao Y.C."/>
            <person name="Miyakawa H."/>
            <person name="Theodorea C.F."/>
            <person name="Thawboon B."/>
            <person name="Thaweboon S."/>
            <person name="Scannapieco F.A."/>
            <person name="Nakazawa F."/>
        </authorList>
    </citation>
    <scope>NUCLEOTIDE SEQUENCE [LARGE SCALE GENOMIC DNA]</scope>
    <source>
        <strain evidence="7 8">T11011-4</strain>
    </source>
</reference>
<gene>
    <name evidence="7" type="ORF">VCHSUH03_06580</name>
</gene>
<dbReference type="InterPro" id="IPR051533">
    <property type="entry name" value="WaaL-like"/>
</dbReference>
<evidence type="ECO:0000256" key="4">
    <source>
        <dbReference type="ARBA" id="ARBA00023136"/>
    </source>
</evidence>